<dbReference type="PROSITE" id="PS00070">
    <property type="entry name" value="ALDEHYDE_DEHYDR_CYS"/>
    <property type="match status" value="1"/>
</dbReference>
<sequence>MTAKLKNLIGGKWLAPLSGEYGESLNPADLSEVVARYPRSGKEDIDLAVAAAREAAPLWSQLPAPRRGEILYRAAEILLSRKEELGKVVTREMGKVLSEGLGDIQEAIDFAYYMAGEGRRLVGETVPSELRDKDCKSIRVPHGVFALITPWNFPVAIPAWKIFAALICGNTVVFKPSSDAPLCAQRLVEILQQAGLPAGVLNLVMGAGDAVGEVLAGHPGVDGVSFTGSSPVGERLERLAAELHRPLAAEMGGKNAILVMDDADLSLAVEGVLWGGFGTTGQRCTASSRVVVHQGVHDRFVEKLVAATRSLRLGPGLETLTQVGPLINERGVTKVLNYIRIGQDEGAHLHCGGERVSTKALARGCFVEPTIFSSVTPAMRIAREEIFGPVVAVLSCSSYEEGVDIVNASRFGLSSAIYTRDVNRAARAERDLDSGLVYINASTIGAEIQLPFGGFRHSGSGRPEAGGRMGALDFYSRIKTIYRDFSGRLQKAQISDGS</sequence>
<accession>A0A0M4DIP6</accession>
<dbReference type="InterPro" id="IPR016160">
    <property type="entry name" value="Ald_DH_CS_CYS"/>
</dbReference>
<dbReference type="FunFam" id="3.40.605.10:FF:000007">
    <property type="entry name" value="NAD/NADP-dependent betaine aldehyde dehydrogenase"/>
    <property type="match status" value="1"/>
</dbReference>
<dbReference type="InterPro" id="IPR016162">
    <property type="entry name" value="Ald_DH_N"/>
</dbReference>
<dbReference type="PANTHER" id="PTHR11699">
    <property type="entry name" value="ALDEHYDE DEHYDROGENASE-RELATED"/>
    <property type="match status" value="1"/>
</dbReference>
<evidence type="ECO:0000313" key="6">
    <source>
        <dbReference type="EMBL" id="ALC16832.1"/>
    </source>
</evidence>
<dbReference type="RefSeq" id="WP_053550894.1">
    <property type="nucleotide sequence ID" value="NZ_CP010802.1"/>
</dbReference>
<evidence type="ECO:0000256" key="4">
    <source>
        <dbReference type="RuleBase" id="RU003345"/>
    </source>
</evidence>
<name>A0A0M4DIP6_9BACT</name>
<keyword evidence="7" id="KW-1185">Reference proteome</keyword>
<organism evidence="6 7">
    <name type="scientific">Desulfuromonas soudanensis</name>
    <dbReference type="NCBI Taxonomy" id="1603606"/>
    <lineage>
        <taxon>Bacteria</taxon>
        <taxon>Pseudomonadati</taxon>
        <taxon>Thermodesulfobacteriota</taxon>
        <taxon>Desulfuromonadia</taxon>
        <taxon>Desulfuromonadales</taxon>
        <taxon>Desulfuromonadaceae</taxon>
        <taxon>Desulfuromonas</taxon>
    </lineage>
</organism>
<dbReference type="Pfam" id="PF00171">
    <property type="entry name" value="Aldedh"/>
    <property type="match status" value="1"/>
</dbReference>
<dbReference type="FunFam" id="3.40.309.10:FF:000012">
    <property type="entry name" value="Betaine aldehyde dehydrogenase"/>
    <property type="match status" value="1"/>
</dbReference>
<dbReference type="OrthoDB" id="9762913at2"/>
<comment type="similarity">
    <text evidence="1 4">Belongs to the aldehyde dehydrogenase family.</text>
</comment>
<evidence type="ECO:0000256" key="1">
    <source>
        <dbReference type="ARBA" id="ARBA00009986"/>
    </source>
</evidence>
<proteinExistence type="inferred from homology"/>
<feature type="active site" evidence="3">
    <location>
        <position position="250"/>
    </location>
</feature>
<dbReference type="AlphaFoldDB" id="A0A0M4DIP6"/>
<keyword evidence="2 4" id="KW-0560">Oxidoreductase</keyword>
<dbReference type="GO" id="GO:0016620">
    <property type="term" value="F:oxidoreductase activity, acting on the aldehyde or oxo group of donors, NAD or NADP as acceptor"/>
    <property type="evidence" value="ECO:0007669"/>
    <property type="project" value="InterPro"/>
</dbReference>
<dbReference type="InterPro" id="IPR016161">
    <property type="entry name" value="Ald_DH/histidinol_DH"/>
</dbReference>
<gene>
    <name evidence="6" type="ORF">DSOUD_2065</name>
</gene>
<evidence type="ECO:0000313" key="7">
    <source>
        <dbReference type="Proteomes" id="UP000057158"/>
    </source>
</evidence>
<evidence type="ECO:0000256" key="3">
    <source>
        <dbReference type="PROSITE-ProRule" id="PRU10007"/>
    </source>
</evidence>
<evidence type="ECO:0000259" key="5">
    <source>
        <dbReference type="Pfam" id="PF00171"/>
    </source>
</evidence>
<dbReference type="Gene3D" id="3.40.605.10">
    <property type="entry name" value="Aldehyde Dehydrogenase, Chain A, domain 1"/>
    <property type="match status" value="1"/>
</dbReference>
<dbReference type="SUPFAM" id="SSF53720">
    <property type="entry name" value="ALDH-like"/>
    <property type="match status" value="1"/>
</dbReference>
<protein>
    <submittedName>
        <fullName evidence="6">Delta-1-pyrroline-5-carboxylate dehydrogenase</fullName>
    </submittedName>
</protein>
<evidence type="ECO:0000256" key="2">
    <source>
        <dbReference type="ARBA" id="ARBA00023002"/>
    </source>
</evidence>
<dbReference type="InterPro" id="IPR016163">
    <property type="entry name" value="Ald_DH_C"/>
</dbReference>
<dbReference type="KEGG" id="des:DSOUD_2065"/>
<dbReference type="STRING" id="1603606.DSOUD_2065"/>
<dbReference type="Proteomes" id="UP000057158">
    <property type="component" value="Chromosome"/>
</dbReference>
<dbReference type="EMBL" id="CP010802">
    <property type="protein sequence ID" value="ALC16832.1"/>
    <property type="molecule type" value="Genomic_DNA"/>
</dbReference>
<dbReference type="Gene3D" id="3.40.309.10">
    <property type="entry name" value="Aldehyde Dehydrogenase, Chain A, domain 2"/>
    <property type="match status" value="1"/>
</dbReference>
<feature type="domain" description="Aldehyde dehydrogenase" evidence="5">
    <location>
        <begin position="20"/>
        <end position="481"/>
    </location>
</feature>
<dbReference type="PATRIC" id="fig|1603606.3.peg.2234"/>
<dbReference type="InterPro" id="IPR015590">
    <property type="entry name" value="Aldehyde_DH_dom"/>
</dbReference>
<dbReference type="PROSITE" id="PS00687">
    <property type="entry name" value="ALDEHYDE_DEHYDR_GLU"/>
    <property type="match status" value="1"/>
</dbReference>
<dbReference type="CDD" id="cd07131">
    <property type="entry name" value="ALDH_AldH-CAJ73105"/>
    <property type="match status" value="1"/>
</dbReference>
<dbReference type="InterPro" id="IPR029510">
    <property type="entry name" value="Ald_DH_CS_GLU"/>
</dbReference>
<reference evidence="6 7" key="1">
    <citation type="submission" date="2015-07" db="EMBL/GenBank/DDBJ databases">
        <title>Isolation and Genomic Characterization of a Novel Halophilic Metal-Reducing Deltaproteobacterium from the Deep Subsurface.</title>
        <authorList>
            <person name="Badalamenti J.P."/>
            <person name="Summers Z.M."/>
            <person name="Gralnick J.A."/>
            <person name="Bond D.R."/>
        </authorList>
    </citation>
    <scope>NUCLEOTIDE SEQUENCE [LARGE SCALE GENOMIC DNA]</scope>
    <source>
        <strain evidence="6 7">WTL</strain>
    </source>
</reference>